<dbReference type="Pfam" id="PF00443">
    <property type="entry name" value="UCH"/>
    <property type="match status" value="1"/>
</dbReference>
<keyword evidence="6" id="KW-0788">Thiol protease</keyword>
<dbReference type="PANTHER" id="PTHR43982:SF6">
    <property type="entry name" value="UBIQUITIN CARBOXYL-TERMINAL HYDROLASE 2-RELATED"/>
    <property type="match status" value="1"/>
</dbReference>
<evidence type="ECO:0000256" key="3">
    <source>
        <dbReference type="ARBA" id="ARBA00022670"/>
    </source>
</evidence>
<dbReference type="CDD" id="cd02257">
    <property type="entry name" value="Peptidase_C19"/>
    <property type="match status" value="1"/>
</dbReference>
<evidence type="ECO:0000313" key="8">
    <source>
        <dbReference type="EMBL" id="KAF6116890.1"/>
    </source>
</evidence>
<evidence type="ECO:0000313" key="9">
    <source>
        <dbReference type="Proteomes" id="UP000664940"/>
    </source>
</evidence>
<dbReference type="SUPFAM" id="SSF54001">
    <property type="entry name" value="Cysteine proteinases"/>
    <property type="match status" value="1"/>
</dbReference>
<dbReference type="GO" id="GO:0070628">
    <property type="term" value="F:proteasome binding"/>
    <property type="evidence" value="ECO:0007669"/>
    <property type="project" value="TreeGrafter"/>
</dbReference>
<dbReference type="InterPro" id="IPR028889">
    <property type="entry name" value="USP"/>
</dbReference>
<feature type="domain" description="USP" evidence="7">
    <location>
        <begin position="1"/>
        <end position="86"/>
    </location>
</feature>
<sequence>MEYTEAEAEELKRNAETGNLPHSYRLISVVSHIGSTSSSGHYISDVYDIKKQAWFTYNDLEVSKIQEASVQSDRDRSGYIFFYMHKEIFDELLETEKNSQALGMEAGKTARQAS</sequence>
<evidence type="ECO:0000256" key="2">
    <source>
        <dbReference type="ARBA" id="ARBA00012759"/>
    </source>
</evidence>
<keyword evidence="4" id="KW-0833">Ubl conjugation pathway</keyword>
<comment type="catalytic activity">
    <reaction evidence="1">
        <text>Thiol-dependent hydrolysis of ester, thioester, amide, peptide and isopeptide bonds formed by the C-terminal Gly of ubiquitin (a 76-residue protein attached to proteins as an intracellular targeting signal).</text>
        <dbReference type="EC" id="3.4.19.12"/>
    </reaction>
</comment>
<organism evidence="8 9">
    <name type="scientific">Phyllostomus discolor</name>
    <name type="common">pale spear-nosed bat</name>
    <dbReference type="NCBI Taxonomy" id="89673"/>
    <lineage>
        <taxon>Eukaryota</taxon>
        <taxon>Metazoa</taxon>
        <taxon>Chordata</taxon>
        <taxon>Craniata</taxon>
        <taxon>Vertebrata</taxon>
        <taxon>Euteleostomi</taxon>
        <taxon>Mammalia</taxon>
        <taxon>Eutheria</taxon>
        <taxon>Laurasiatheria</taxon>
        <taxon>Chiroptera</taxon>
        <taxon>Yangochiroptera</taxon>
        <taxon>Phyllostomidae</taxon>
        <taxon>Phyllostominae</taxon>
        <taxon>Phyllostomus</taxon>
    </lineage>
</organism>
<reference evidence="8 9" key="1">
    <citation type="journal article" date="2020" name="Nature">
        <title>Six reference-quality genomes reveal evolution of bat adaptations.</title>
        <authorList>
            <person name="Jebb D."/>
            <person name="Huang Z."/>
            <person name="Pippel M."/>
            <person name="Hughes G.M."/>
            <person name="Lavrichenko K."/>
            <person name="Devanna P."/>
            <person name="Winkler S."/>
            <person name="Jermiin L.S."/>
            <person name="Skirmuntt E.C."/>
            <person name="Katzourakis A."/>
            <person name="Burkitt-Gray L."/>
            <person name="Ray D.A."/>
            <person name="Sullivan K.A.M."/>
            <person name="Roscito J.G."/>
            <person name="Kirilenko B.M."/>
            <person name="Davalos L.M."/>
            <person name="Corthals A.P."/>
            <person name="Power M.L."/>
            <person name="Jones G."/>
            <person name="Ransome R.D."/>
            <person name="Dechmann D.K.N."/>
            <person name="Locatelli A.G."/>
            <person name="Puechmaille S.J."/>
            <person name="Fedrigo O."/>
            <person name="Jarvis E.D."/>
            <person name="Hiller M."/>
            <person name="Vernes S.C."/>
            <person name="Myers E.W."/>
            <person name="Teeling E.C."/>
        </authorList>
    </citation>
    <scope>NUCLEOTIDE SEQUENCE [LARGE SCALE GENOMIC DNA]</scope>
    <source>
        <strain evidence="8">Bat1K_MPI-CBG_1</strain>
    </source>
</reference>
<dbReference type="GO" id="GO:0043161">
    <property type="term" value="P:proteasome-mediated ubiquitin-dependent protein catabolic process"/>
    <property type="evidence" value="ECO:0007669"/>
    <property type="project" value="InterPro"/>
</dbReference>
<dbReference type="PROSITE" id="PS50235">
    <property type="entry name" value="USP_3"/>
    <property type="match status" value="1"/>
</dbReference>
<evidence type="ECO:0000256" key="4">
    <source>
        <dbReference type="ARBA" id="ARBA00022786"/>
    </source>
</evidence>
<keyword evidence="3" id="KW-0645">Protease</keyword>
<dbReference type="InterPro" id="IPR044635">
    <property type="entry name" value="UBP14-like"/>
</dbReference>
<dbReference type="GO" id="GO:0004843">
    <property type="term" value="F:cysteine-type deubiquitinase activity"/>
    <property type="evidence" value="ECO:0007669"/>
    <property type="project" value="UniProtKB-EC"/>
</dbReference>
<dbReference type="Gene3D" id="3.90.70.10">
    <property type="entry name" value="Cysteine proteinases"/>
    <property type="match status" value="1"/>
</dbReference>
<evidence type="ECO:0000256" key="1">
    <source>
        <dbReference type="ARBA" id="ARBA00000707"/>
    </source>
</evidence>
<comment type="caution">
    <text evidence="8">The sequence shown here is derived from an EMBL/GenBank/DDBJ whole genome shotgun (WGS) entry which is preliminary data.</text>
</comment>
<dbReference type="InterPro" id="IPR038765">
    <property type="entry name" value="Papain-like_cys_pep_sf"/>
</dbReference>
<dbReference type="AlphaFoldDB" id="A0A834EDM5"/>
<name>A0A834EDM5_9CHIR</name>
<dbReference type="InterPro" id="IPR001394">
    <property type="entry name" value="Peptidase_C19_UCH"/>
</dbReference>
<dbReference type="GO" id="GO:0016579">
    <property type="term" value="P:protein deubiquitination"/>
    <property type="evidence" value="ECO:0007669"/>
    <property type="project" value="InterPro"/>
</dbReference>
<dbReference type="PANTHER" id="PTHR43982">
    <property type="entry name" value="UBIQUITIN CARBOXYL-TERMINAL HYDROLASE"/>
    <property type="match status" value="1"/>
</dbReference>
<evidence type="ECO:0000256" key="6">
    <source>
        <dbReference type="ARBA" id="ARBA00022807"/>
    </source>
</evidence>
<evidence type="ECO:0000259" key="7">
    <source>
        <dbReference type="PROSITE" id="PS50235"/>
    </source>
</evidence>
<gene>
    <name evidence="8" type="ORF">HJG60_020053</name>
</gene>
<proteinExistence type="predicted"/>
<dbReference type="EMBL" id="JABVXQ010000004">
    <property type="protein sequence ID" value="KAF6116890.1"/>
    <property type="molecule type" value="Genomic_DNA"/>
</dbReference>
<dbReference type="InterPro" id="IPR018200">
    <property type="entry name" value="USP_CS"/>
</dbReference>
<protein>
    <recommendedName>
        <fullName evidence="2">ubiquitinyl hydrolase 1</fullName>
        <ecNumber evidence="2">3.4.19.12</ecNumber>
    </recommendedName>
</protein>
<dbReference type="Proteomes" id="UP000664940">
    <property type="component" value="Unassembled WGS sequence"/>
</dbReference>
<evidence type="ECO:0000256" key="5">
    <source>
        <dbReference type="ARBA" id="ARBA00022801"/>
    </source>
</evidence>
<dbReference type="EC" id="3.4.19.12" evidence="2"/>
<dbReference type="PROSITE" id="PS00973">
    <property type="entry name" value="USP_2"/>
    <property type="match status" value="1"/>
</dbReference>
<keyword evidence="5" id="KW-0378">Hydrolase</keyword>
<accession>A0A834EDM5</accession>
<dbReference type="GO" id="GO:0061136">
    <property type="term" value="P:regulation of proteasomal protein catabolic process"/>
    <property type="evidence" value="ECO:0007669"/>
    <property type="project" value="TreeGrafter"/>
</dbReference>